<accession>A0A8K0FZU5</accession>
<dbReference type="Pfam" id="PF21361">
    <property type="entry name" value="Sina_ZnF"/>
    <property type="match status" value="1"/>
</dbReference>
<dbReference type="GO" id="GO:0016567">
    <property type="term" value="P:protein ubiquitination"/>
    <property type="evidence" value="ECO:0007669"/>
    <property type="project" value="UniProtKB-UniPathway"/>
</dbReference>
<gene>
    <name evidence="6" type="ORF">ILUMI_25527</name>
</gene>
<sequence>MAESNIPKSFEDHGCTALSLFGETQEHEAQCVHRLIACPVSSLCAWKGATQQMLYHFSTDHSDLMADKMEFKLSMCTKDEEGHLFVYKNGIGVFLKYCYSCAPSTLQYDIKHFNAEYKEILVKISIANDLDPDYKVHVKGRVSFCHKDSNVKTLSLNNFLSI</sequence>
<dbReference type="OrthoDB" id="941555at2759"/>
<evidence type="ECO:0000313" key="6">
    <source>
        <dbReference type="EMBL" id="KAF2880633.1"/>
    </source>
</evidence>
<feature type="domain" description="SIAH-type" evidence="5">
    <location>
        <begin position="3"/>
        <end position="62"/>
    </location>
</feature>
<dbReference type="AlphaFoldDB" id="A0A8K0FZU5"/>
<dbReference type="SUPFAM" id="SSF49599">
    <property type="entry name" value="TRAF domain-like"/>
    <property type="match status" value="1"/>
</dbReference>
<organism evidence="6 7">
    <name type="scientific">Ignelater luminosus</name>
    <name type="common">Cucubano</name>
    <name type="synonym">Pyrophorus luminosus</name>
    <dbReference type="NCBI Taxonomy" id="2038154"/>
    <lineage>
        <taxon>Eukaryota</taxon>
        <taxon>Metazoa</taxon>
        <taxon>Ecdysozoa</taxon>
        <taxon>Arthropoda</taxon>
        <taxon>Hexapoda</taxon>
        <taxon>Insecta</taxon>
        <taxon>Pterygota</taxon>
        <taxon>Neoptera</taxon>
        <taxon>Endopterygota</taxon>
        <taxon>Coleoptera</taxon>
        <taxon>Polyphaga</taxon>
        <taxon>Elateriformia</taxon>
        <taxon>Elateroidea</taxon>
        <taxon>Elateridae</taxon>
        <taxon>Agrypninae</taxon>
        <taxon>Pyrophorini</taxon>
        <taxon>Ignelater</taxon>
    </lineage>
</organism>
<keyword evidence="2 4" id="KW-0863">Zinc-finger</keyword>
<dbReference type="GO" id="GO:0031624">
    <property type="term" value="F:ubiquitin conjugating enzyme binding"/>
    <property type="evidence" value="ECO:0007669"/>
    <property type="project" value="TreeGrafter"/>
</dbReference>
<dbReference type="PANTHER" id="PTHR45877:SF2">
    <property type="entry name" value="E3 UBIQUITIN-PROTEIN LIGASE SINA-RELATED"/>
    <property type="match status" value="1"/>
</dbReference>
<proteinExistence type="predicted"/>
<name>A0A8K0FZU5_IGNLU</name>
<dbReference type="InterPro" id="IPR013083">
    <property type="entry name" value="Znf_RING/FYVE/PHD"/>
</dbReference>
<reference evidence="6" key="1">
    <citation type="submission" date="2019-08" db="EMBL/GenBank/DDBJ databases">
        <title>The genome of the North American firefly Photinus pyralis.</title>
        <authorList>
            <consortium name="Photinus pyralis genome working group"/>
            <person name="Fallon T.R."/>
            <person name="Sander Lower S.E."/>
            <person name="Weng J.-K."/>
        </authorList>
    </citation>
    <scope>NUCLEOTIDE SEQUENCE</scope>
    <source>
        <strain evidence="6">TRF0915ILg1</strain>
        <tissue evidence="6">Whole body</tissue>
    </source>
</reference>
<dbReference type="GO" id="GO:0043161">
    <property type="term" value="P:proteasome-mediated ubiquitin-dependent protein catabolic process"/>
    <property type="evidence" value="ECO:0007669"/>
    <property type="project" value="TreeGrafter"/>
</dbReference>
<dbReference type="PROSITE" id="PS51081">
    <property type="entry name" value="ZF_SIAH"/>
    <property type="match status" value="1"/>
</dbReference>
<evidence type="ECO:0000256" key="2">
    <source>
        <dbReference type="ARBA" id="ARBA00022771"/>
    </source>
</evidence>
<evidence type="ECO:0000313" key="7">
    <source>
        <dbReference type="Proteomes" id="UP000801492"/>
    </source>
</evidence>
<evidence type="ECO:0000259" key="5">
    <source>
        <dbReference type="PROSITE" id="PS51081"/>
    </source>
</evidence>
<dbReference type="GO" id="GO:0061630">
    <property type="term" value="F:ubiquitin protein ligase activity"/>
    <property type="evidence" value="ECO:0007669"/>
    <property type="project" value="TreeGrafter"/>
</dbReference>
<keyword evidence="7" id="KW-1185">Reference proteome</keyword>
<evidence type="ECO:0000256" key="4">
    <source>
        <dbReference type="PROSITE-ProRule" id="PRU00455"/>
    </source>
</evidence>
<dbReference type="EMBL" id="VTPC01090934">
    <property type="protein sequence ID" value="KAF2880633.1"/>
    <property type="molecule type" value="Genomic_DNA"/>
</dbReference>
<keyword evidence="3" id="KW-0862">Zinc</keyword>
<protein>
    <recommendedName>
        <fullName evidence="5">SIAH-type domain-containing protein</fullName>
    </recommendedName>
</protein>
<evidence type="ECO:0000256" key="3">
    <source>
        <dbReference type="ARBA" id="ARBA00022833"/>
    </source>
</evidence>
<dbReference type="GO" id="GO:0005737">
    <property type="term" value="C:cytoplasm"/>
    <property type="evidence" value="ECO:0007669"/>
    <property type="project" value="TreeGrafter"/>
</dbReference>
<evidence type="ECO:0000256" key="1">
    <source>
        <dbReference type="ARBA" id="ARBA00022723"/>
    </source>
</evidence>
<dbReference type="InterPro" id="IPR004162">
    <property type="entry name" value="SINA-like_animal"/>
</dbReference>
<dbReference type="Gene3D" id="3.30.40.10">
    <property type="entry name" value="Zinc/RING finger domain, C3HC4 (zinc finger)"/>
    <property type="match status" value="1"/>
</dbReference>
<dbReference type="UniPathway" id="UPA00143"/>
<dbReference type="GO" id="GO:0008270">
    <property type="term" value="F:zinc ion binding"/>
    <property type="evidence" value="ECO:0007669"/>
    <property type="project" value="UniProtKB-KW"/>
</dbReference>
<comment type="caution">
    <text evidence="6">The sequence shown here is derived from an EMBL/GenBank/DDBJ whole genome shotgun (WGS) entry which is preliminary data.</text>
</comment>
<dbReference type="PANTHER" id="PTHR45877">
    <property type="entry name" value="E3 UBIQUITIN-PROTEIN LIGASE SIAH2"/>
    <property type="match status" value="1"/>
</dbReference>
<dbReference type="Proteomes" id="UP000801492">
    <property type="component" value="Unassembled WGS sequence"/>
</dbReference>
<keyword evidence="1" id="KW-0479">Metal-binding</keyword>
<dbReference type="InterPro" id="IPR013010">
    <property type="entry name" value="Znf_SIAH"/>
</dbReference>